<keyword evidence="3 4" id="KW-0472">Membrane</keyword>
<keyword evidence="2 4" id="KW-1133">Transmembrane helix</keyword>
<dbReference type="Gene3D" id="1.20.1250.20">
    <property type="entry name" value="MFS general substrate transporter like domains"/>
    <property type="match status" value="2"/>
</dbReference>
<keyword evidence="7" id="KW-1185">Reference proteome</keyword>
<sequence>MTISTDTYAGGYSGSILDRERIIAKPGFNRWLVPPAALAIHLCIGMAYGFSVFWLPLSKAIPGAADAACADLNLVSALFTTSCNWRVADLGWIYTLFFVLLGCSAAIWGGWLERVGPRKAGFVSACCWCGGIVVAAIGVITHQLWLMWIGAGVIGGIGLGLGYISPVSTLIKWFPDRRGMATGMAIMGFGGGAMIGAPLANILMNVFKTDTTAGVWQTFLVMAAIYFCFMMGGAFSYRIPPAGWRPEGWTPPASKSTMITTKHVHLRDAHKTTQFWLIWLVLCLNVSAGIGVIGMASPMLQEIFGGRLLGQPELGFSQLDTDQKAAIAAIAAGFTGLLSLFNIGGRFFWASLSDKIGRKNTYYTFFILGIALYALAPTLADMGNKALFVLAFGVILSMYGGGFATIPAYLADIFGTQFVGAIHGRLLTAWATAGIVGPVVVNYIREAQIAAGVEPGPALYTGTMYILAGMLALGLVANFLVRPLSDKWFMSDQEVASLQAKSAAASAGPTGSFGIGKGGLDAKAVLAWAVVGIPLLWGIWVTLRNTAALF</sequence>
<feature type="transmembrane region" description="Helical" evidence="4">
    <location>
        <begin position="361"/>
        <end position="380"/>
    </location>
</feature>
<accession>A0A2U2DX62</accession>
<reference evidence="6 7" key="1">
    <citation type="submission" date="2018-05" db="EMBL/GenBank/DDBJ databases">
        <title>The draft genome of strain NS-104.</title>
        <authorList>
            <person name="Hang P."/>
            <person name="Jiang J."/>
        </authorList>
    </citation>
    <scope>NUCLEOTIDE SEQUENCE [LARGE SCALE GENOMIC DNA]</scope>
    <source>
        <strain evidence="6 7">NS-104</strain>
    </source>
</reference>
<feature type="transmembrane region" description="Helical" evidence="4">
    <location>
        <begin position="91"/>
        <end position="108"/>
    </location>
</feature>
<gene>
    <name evidence="6" type="ORF">DEM27_01600</name>
</gene>
<dbReference type="RefSeq" id="WP_109456432.1">
    <property type="nucleotide sequence ID" value="NZ_QFBC01000001.1"/>
</dbReference>
<dbReference type="InterPro" id="IPR036259">
    <property type="entry name" value="MFS_trans_sf"/>
</dbReference>
<dbReference type="InterPro" id="IPR011701">
    <property type="entry name" value="MFS"/>
</dbReference>
<feature type="domain" description="Major facilitator superfamily (MFS) profile" evidence="5">
    <location>
        <begin position="37"/>
        <end position="486"/>
    </location>
</feature>
<feature type="transmembrane region" description="Helical" evidence="4">
    <location>
        <begin position="31"/>
        <end position="55"/>
    </location>
</feature>
<dbReference type="InterPro" id="IPR020846">
    <property type="entry name" value="MFS_dom"/>
</dbReference>
<feature type="transmembrane region" description="Helical" evidence="4">
    <location>
        <begin position="185"/>
        <end position="204"/>
    </location>
</feature>
<feature type="transmembrane region" description="Helical" evidence="4">
    <location>
        <begin position="386"/>
        <end position="410"/>
    </location>
</feature>
<dbReference type="PANTHER" id="PTHR11360">
    <property type="entry name" value="MONOCARBOXYLATE TRANSPORTER"/>
    <property type="match status" value="1"/>
</dbReference>
<feature type="transmembrane region" description="Helical" evidence="4">
    <location>
        <begin position="120"/>
        <end position="139"/>
    </location>
</feature>
<dbReference type="EMBL" id="QFBC01000001">
    <property type="protein sequence ID" value="PWE57915.1"/>
    <property type="molecule type" value="Genomic_DNA"/>
</dbReference>
<dbReference type="CDD" id="cd17353">
    <property type="entry name" value="MFS_OFA_like"/>
    <property type="match status" value="1"/>
</dbReference>
<dbReference type="AlphaFoldDB" id="A0A2U2DX62"/>
<organism evidence="6 7">
    <name type="scientific">Metarhizobium album</name>
    <dbReference type="NCBI Taxonomy" id="2182425"/>
    <lineage>
        <taxon>Bacteria</taxon>
        <taxon>Pseudomonadati</taxon>
        <taxon>Pseudomonadota</taxon>
        <taxon>Alphaproteobacteria</taxon>
        <taxon>Hyphomicrobiales</taxon>
        <taxon>Rhizobiaceae</taxon>
        <taxon>Metarhizobium</taxon>
    </lineage>
</organism>
<evidence type="ECO:0000256" key="3">
    <source>
        <dbReference type="ARBA" id="ARBA00023136"/>
    </source>
</evidence>
<dbReference type="PROSITE" id="PS50850">
    <property type="entry name" value="MFS"/>
    <property type="match status" value="1"/>
</dbReference>
<feature type="transmembrane region" description="Helical" evidence="4">
    <location>
        <begin position="216"/>
        <end position="237"/>
    </location>
</feature>
<dbReference type="SUPFAM" id="SSF103473">
    <property type="entry name" value="MFS general substrate transporter"/>
    <property type="match status" value="1"/>
</dbReference>
<feature type="transmembrane region" description="Helical" evidence="4">
    <location>
        <begin position="145"/>
        <end position="164"/>
    </location>
</feature>
<dbReference type="Proteomes" id="UP000245252">
    <property type="component" value="Unassembled WGS sequence"/>
</dbReference>
<feature type="transmembrane region" description="Helical" evidence="4">
    <location>
        <begin position="422"/>
        <end position="444"/>
    </location>
</feature>
<proteinExistence type="predicted"/>
<dbReference type="Pfam" id="PF07690">
    <property type="entry name" value="MFS_1"/>
    <property type="match status" value="1"/>
</dbReference>
<feature type="transmembrane region" description="Helical" evidence="4">
    <location>
        <begin position="275"/>
        <end position="296"/>
    </location>
</feature>
<name>A0A2U2DX62_9HYPH</name>
<evidence type="ECO:0000256" key="4">
    <source>
        <dbReference type="SAM" id="Phobius"/>
    </source>
</evidence>
<evidence type="ECO:0000313" key="6">
    <source>
        <dbReference type="EMBL" id="PWE57915.1"/>
    </source>
</evidence>
<comment type="caution">
    <text evidence="6">The sequence shown here is derived from an EMBL/GenBank/DDBJ whole genome shotgun (WGS) entry which is preliminary data.</text>
</comment>
<dbReference type="InterPro" id="IPR050327">
    <property type="entry name" value="Proton-linked_MCT"/>
</dbReference>
<dbReference type="GO" id="GO:0022857">
    <property type="term" value="F:transmembrane transporter activity"/>
    <property type="evidence" value="ECO:0007669"/>
    <property type="project" value="InterPro"/>
</dbReference>
<dbReference type="OrthoDB" id="9793415at2"/>
<evidence type="ECO:0000259" key="5">
    <source>
        <dbReference type="PROSITE" id="PS50850"/>
    </source>
</evidence>
<dbReference type="PANTHER" id="PTHR11360:SF317">
    <property type="entry name" value="MAJOR FACILITATOR SUPERFAMILY (MFS) PROFILE DOMAIN-CONTAINING PROTEIN-RELATED"/>
    <property type="match status" value="1"/>
</dbReference>
<feature type="transmembrane region" description="Helical" evidence="4">
    <location>
        <begin position="464"/>
        <end position="481"/>
    </location>
</feature>
<evidence type="ECO:0000313" key="7">
    <source>
        <dbReference type="Proteomes" id="UP000245252"/>
    </source>
</evidence>
<evidence type="ECO:0000256" key="1">
    <source>
        <dbReference type="ARBA" id="ARBA00022692"/>
    </source>
</evidence>
<feature type="transmembrane region" description="Helical" evidence="4">
    <location>
        <begin position="525"/>
        <end position="543"/>
    </location>
</feature>
<protein>
    <submittedName>
        <fullName evidence="6">MFS transporter</fullName>
    </submittedName>
</protein>
<feature type="transmembrane region" description="Helical" evidence="4">
    <location>
        <begin position="325"/>
        <end position="349"/>
    </location>
</feature>
<keyword evidence="1 4" id="KW-0812">Transmembrane</keyword>
<evidence type="ECO:0000256" key="2">
    <source>
        <dbReference type="ARBA" id="ARBA00022989"/>
    </source>
</evidence>